<dbReference type="SUPFAM" id="SSF55785">
    <property type="entry name" value="PYP-like sensor domain (PAS domain)"/>
    <property type="match status" value="1"/>
</dbReference>
<dbReference type="Proteomes" id="UP001524383">
    <property type="component" value="Unassembled WGS sequence"/>
</dbReference>
<feature type="domain" description="PAS" evidence="3">
    <location>
        <begin position="132"/>
        <end position="183"/>
    </location>
</feature>
<keyword evidence="5" id="KW-1185">Reference proteome</keyword>
<evidence type="ECO:0000259" key="3">
    <source>
        <dbReference type="PROSITE" id="PS50112"/>
    </source>
</evidence>
<dbReference type="Pfam" id="PF00072">
    <property type="entry name" value="Response_reg"/>
    <property type="match status" value="1"/>
</dbReference>
<dbReference type="InterPro" id="IPR052048">
    <property type="entry name" value="ST_Response_Regulator"/>
</dbReference>
<accession>A0ABD4TMM3</accession>
<proteinExistence type="predicted"/>
<dbReference type="InterPro" id="IPR001789">
    <property type="entry name" value="Sig_transdc_resp-reg_receiver"/>
</dbReference>
<evidence type="ECO:0000313" key="4">
    <source>
        <dbReference type="EMBL" id="MCQ1539243.1"/>
    </source>
</evidence>
<keyword evidence="1" id="KW-0597">Phosphoprotein</keyword>
<feature type="domain" description="Response regulatory" evidence="2">
    <location>
        <begin position="5"/>
        <end position="120"/>
    </location>
</feature>
<gene>
    <name evidence="4" type="ORF">FTO68_09655</name>
</gene>
<dbReference type="CDD" id="cd17534">
    <property type="entry name" value="REC_DC-like"/>
    <property type="match status" value="1"/>
</dbReference>
<name>A0ABD4TMM3_9EURY</name>
<dbReference type="PROSITE" id="PS50112">
    <property type="entry name" value="PAS"/>
    <property type="match status" value="1"/>
</dbReference>
<dbReference type="InterPro" id="IPR000014">
    <property type="entry name" value="PAS"/>
</dbReference>
<dbReference type="PANTHER" id="PTHR43228:SF6">
    <property type="entry name" value="RESPONSE REGULATOR RECEIVER"/>
    <property type="match status" value="1"/>
</dbReference>
<sequence length="298" mass="33326">MTKATIMIVEDEAITAMALKSSLEDMGYSICGVAPTGELAVQKAGELHPDLILMDIMLAGEMSGIEAAEEIRMSYKIPVIFLTAFSDDQYINEAKLTEPFGYILKPVREQELKTTIEMAFYKHAMERIVREQAEIIRVLLNETHDLHFVMDKSGLFLAVNEALAKRAGREIDELIGSAVSEMVESGYLSPTMGGKTLPPILNYSLKYEEEFAGSWYDIGIHPIFDTDGTVAKYAVHIHDTTQVKVMGERLRKLSDMLMAKLFPGQRREDVSLDDLGDLDDLVTSDFFDDLNDAPDESR</sequence>
<dbReference type="SMART" id="SM00448">
    <property type="entry name" value="REC"/>
    <property type="match status" value="1"/>
</dbReference>
<dbReference type="InterPro" id="IPR035965">
    <property type="entry name" value="PAS-like_dom_sf"/>
</dbReference>
<dbReference type="NCBIfam" id="TIGR00229">
    <property type="entry name" value="sensory_box"/>
    <property type="match status" value="1"/>
</dbReference>
<dbReference type="Gene3D" id="3.30.450.20">
    <property type="entry name" value="PAS domain"/>
    <property type="match status" value="1"/>
</dbReference>
<comment type="caution">
    <text evidence="4">The sequence shown here is derived from an EMBL/GenBank/DDBJ whole genome shotgun (WGS) entry which is preliminary data.</text>
</comment>
<dbReference type="PANTHER" id="PTHR43228">
    <property type="entry name" value="TWO-COMPONENT RESPONSE REGULATOR"/>
    <property type="match status" value="1"/>
</dbReference>
<dbReference type="InterPro" id="IPR011006">
    <property type="entry name" value="CheY-like_superfamily"/>
</dbReference>
<feature type="modified residue" description="4-aspartylphosphate" evidence="1">
    <location>
        <position position="55"/>
    </location>
</feature>
<evidence type="ECO:0000313" key="5">
    <source>
        <dbReference type="Proteomes" id="UP001524383"/>
    </source>
</evidence>
<dbReference type="SUPFAM" id="SSF52172">
    <property type="entry name" value="CheY-like"/>
    <property type="match status" value="1"/>
</dbReference>
<dbReference type="EMBL" id="VOTZ01000022">
    <property type="protein sequence ID" value="MCQ1539243.1"/>
    <property type="molecule type" value="Genomic_DNA"/>
</dbReference>
<dbReference type="Gene3D" id="3.40.50.2300">
    <property type="match status" value="1"/>
</dbReference>
<dbReference type="RefSeq" id="WP_255333208.1">
    <property type="nucleotide sequence ID" value="NZ_VOTZ01000022.1"/>
</dbReference>
<dbReference type="PROSITE" id="PS50110">
    <property type="entry name" value="RESPONSE_REGULATORY"/>
    <property type="match status" value="1"/>
</dbReference>
<dbReference type="AlphaFoldDB" id="A0ABD4TMM3"/>
<evidence type="ECO:0000256" key="1">
    <source>
        <dbReference type="PROSITE-ProRule" id="PRU00169"/>
    </source>
</evidence>
<protein>
    <submittedName>
        <fullName evidence="4">Response regulator</fullName>
    </submittedName>
</protein>
<organism evidence="4 5">
    <name type="scientific">Methanocalculus taiwanensis</name>
    <dbReference type="NCBI Taxonomy" id="106207"/>
    <lineage>
        <taxon>Archaea</taxon>
        <taxon>Methanobacteriati</taxon>
        <taxon>Methanobacteriota</taxon>
        <taxon>Stenosarchaea group</taxon>
        <taxon>Methanomicrobia</taxon>
        <taxon>Methanomicrobiales</taxon>
        <taxon>Methanocalculaceae</taxon>
        <taxon>Methanocalculus</taxon>
    </lineage>
</organism>
<evidence type="ECO:0000259" key="2">
    <source>
        <dbReference type="PROSITE" id="PS50110"/>
    </source>
</evidence>
<reference evidence="4 5" key="1">
    <citation type="submission" date="2019-08" db="EMBL/GenBank/DDBJ databases">
        <authorList>
            <person name="Chen S.-C."/>
            <person name="Lai M.-C."/>
            <person name="You Y.-T."/>
        </authorList>
    </citation>
    <scope>NUCLEOTIDE SEQUENCE [LARGE SCALE GENOMIC DNA]</scope>
    <source>
        <strain evidence="4 5">P2F9704a</strain>
    </source>
</reference>